<keyword evidence="2 5" id="KW-0560">Oxidoreductase</keyword>
<dbReference type="CDD" id="cd07091">
    <property type="entry name" value="ALDH_F1-2_Ald2-like"/>
    <property type="match status" value="1"/>
</dbReference>
<dbReference type="InterPro" id="IPR016160">
    <property type="entry name" value="Ald_DH_CS_CYS"/>
</dbReference>
<dbReference type="Gene3D" id="3.40.605.10">
    <property type="entry name" value="Aldehyde Dehydrogenase, Chain A, domain 1"/>
    <property type="match status" value="1"/>
</dbReference>
<accession>A0A401ZI26</accession>
<evidence type="ECO:0000256" key="6">
    <source>
        <dbReference type="SAM" id="Coils"/>
    </source>
</evidence>
<feature type="domain" description="Aldehyde dehydrogenase" evidence="7">
    <location>
        <begin position="27"/>
        <end position="491"/>
    </location>
</feature>
<feature type="active site" evidence="4">
    <location>
        <position position="266"/>
    </location>
</feature>
<dbReference type="Proteomes" id="UP000287224">
    <property type="component" value="Unassembled WGS sequence"/>
</dbReference>
<protein>
    <submittedName>
        <fullName evidence="8">Aldehyde dehydrogenase</fullName>
    </submittedName>
</protein>
<dbReference type="PANTHER" id="PTHR11699">
    <property type="entry name" value="ALDEHYDE DEHYDROGENASE-RELATED"/>
    <property type="match status" value="1"/>
</dbReference>
<dbReference type="InterPro" id="IPR016163">
    <property type="entry name" value="Ald_DH_C"/>
</dbReference>
<dbReference type="PROSITE" id="PS00070">
    <property type="entry name" value="ALDEHYDE_DEHYDR_CYS"/>
    <property type="match status" value="1"/>
</dbReference>
<dbReference type="InterPro" id="IPR015590">
    <property type="entry name" value="Aldehyde_DH_dom"/>
</dbReference>
<evidence type="ECO:0000256" key="1">
    <source>
        <dbReference type="ARBA" id="ARBA00009986"/>
    </source>
</evidence>
<dbReference type="AlphaFoldDB" id="A0A401ZI26"/>
<evidence type="ECO:0000256" key="4">
    <source>
        <dbReference type="PROSITE-ProRule" id="PRU10007"/>
    </source>
</evidence>
<comment type="similarity">
    <text evidence="1 5">Belongs to the aldehyde dehydrogenase family.</text>
</comment>
<organism evidence="8 9">
    <name type="scientific">Dictyobacter aurantiacus</name>
    <dbReference type="NCBI Taxonomy" id="1936993"/>
    <lineage>
        <taxon>Bacteria</taxon>
        <taxon>Bacillati</taxon>
        <taxon>Chloroflexota</taxon>
        <taxon>Ktedonobacteria</taxon>
        <taxon>Ktedonobacterales</taxon>
        <taxon>Dictyobacteraceae</taxon>
        <taxon>Dictyobacter</taxon>
    </lineage>
</organism>
<evidence type="ECO:0000256" key="5">
    <source>
        <dbReference type="RuleBase" id="RU003345"/>
    </source>
</evidence>
<dbReference type="InterPro" id="IPR029510">
    <property type="entry name" value="Ald_DH_CS_GLU"/>
</dbReference>
<dbReference type="FunFam" id="3.40.605.10:FF:000026">
    <property type="entry name" value="Aldehyde dehydrogenase, putative"/>
    <property type="match status" value="1"/>
</dbReference>
<dbReference type="InterPro" id="IPR016161">
    <property type="entry name" value="Ald_DH/histidinol_DH"/>
</dbReference>
<evidence type="ECO:0000256" key="3">
    <source>
        <dbReference type="ARBA" id="ARBA00023027"/>
    </source>
</evidence>
<dbReference type="Gene3D" id="3.40.309.10">
    <property type="entry name" value="Aldehyde Dehydrogenase, Chain A, domain 2"/>
    <property type="match status" value="1"/>
</dbReference>
<dbReference type="GO" id="GO:0016620">
    <property type="term" value="F:oxidoreductase activity, acting on the aldehyde or oxo group of donors, NAD or NADP as acceptor"/>
    <property type="evidence" value="ECO:0007669"/>
    <property type="project" value="InterPro"/>
</dbReference>
<evidence type="ECO:0000256" key="2">
    <source>
        <dbReference type="ARBA" id="ARBA00023002"/>
    </source>
</evidence>
<dbReference type="RefSeq" id="WP_218030920.1">
    <property type="nucleotide sequence ID" value="NZ_BIFQ01000001.1"/>
</dbReference>
<keyword evidence="9" id="KW-1185">Reference proteome</keyword>
<keyword evidence="3" id="KW-0520">NAD</keyword>
<dbReference type="EMBL" id="BIFQ01000001">
    <property type="protein sequence ID" value="GCE06499.1"/>
    <property type="molecule type" value="Genomic_DNA"/>
</dbReference>
<gene>
    <name evidence="8" type="primary">dhaS</name>
    <name evidence="8" type="ORF">KDAU_38280</name>
</gene>
<proteinExistence type="inferred from homology"/>
<name>A0A401ZI26_9CHLR</name>
<dbReference type="FunFam" id="3.40.309.10:FF:000012">
    <property type="entry name" value="Betaine aldehyde dehydrogenase"/>
    <property type="match status" value="1"/>
</dbReference>
<reference evidence="9" key="1">
    <citation type="submission" date="2018-12" db="EMBL/GenBank/DDBJ databases">
        <title>Tengunoibacter tsumagoiensis gen. nov., sp. nov., Dictyobacter kobayashii sp. nov., D. alpinus sp. nov., and D. joshuensis sp. nov. and description of Dictyobacteraceae fam. nov. within the order Ktedonobacterales isolated from Tengu-no-mugimeshi.</title>
        <authorList>
            <person name="Wang C.M."/>
            <person name="Zheng Y."/>
            <person name="Sakai Y."/>
            <person name="Toyoda A."/>
            <person name="Minakuchi Y."/>
            <person name="Abe K."/>
            <person name="Yokota A."/>
            <person name="Yabe S."/>
        </authorList>
    </citation>
    <scope>NUCLEOTIDE SEQUENCE [LARGE SCALE GENOMIC DNA]</scope>
    <source>
        <strain evidence="9">S-27</strain>
    </source>
</reference>
<dbReference type="FunFam" id="3.40.605.10:FF:000011">
    <property type="entry name" value="ALD5p Mitochondrial aldehyde dehydrogenase"/>
    <property type="match status" value="1"/>
</dbReference>
<dbReference type="Pfam" id="PF00171">
    <property type="entry name" value="Aldedh"/>
    <property type="match status" value="1"/>
</dbReference>
<dbReference type="SUPFAM" id="SSF53720">
    <property type="entry name" value="ALDH-like"/>
    <property type="match status" value="1"/>
</dbReference>
<evidence type="ECO:0000313" key="8">
    <source>
        <dbReference type="EMBL" id="GCE06499.1"/>
    </source>
</evidence>
<comment type="caution">
    <text evidence="8">The sequence shown here is derived from an EMBL/GenBank/DDBJ whole genome shotgun (WGS) entry which is preliminary data.</text>
</comment>
<evidence type="ECO:0000259" key="7">
    <source>
        <dbReference type="Pfam" id="PF00171"/>
    </source>
</evidence>
<keyword evidence="6" id="KW-0175">Coiled coil</keyword>
<sequence length="497" mass="53752">MVEHATEKRQTTFLQQQSMKMLIGGQWVEAASGKTFETINPSTGQVLARVAEGEAEDINRAVAAARRAFEQGAWPRMTPARRAHLLLKLADLIERNAEELAELETLDNGKPIKYSRAADVPLTVEHFRYFAGWATKIEGETIPVSVPNMFTYTLREPLGVVGQIIPWNFPLQMAAWKLAPALACGNTVVLKPAEQTPLTALRLGELICEAGFPEGVVNIVPGFGETAGAALAAHPDVDKIAFTGSTEVGKKIVQASAGNLKKVTLELGGKSPNIIFPDADLKYAVRGALNAIFFNQGQVCTAGSRLFVHKSVYDEVLGNLTTMSSKMKLGPGIDPGTDMGPVVSQQQLERVTNYIATGKQEGARVASGGNRAGNELAEGYFVQPTVFDGVEDQMTIAREEIFGPVVVAMPFEEIEEIAARANQSEYGLAAGVWTNDIKKAHRMVAALKAGVIWVNTYNQFDAAAPFGGYKQSGYGREMGHAVLDAYTQVKTAWINLR</sequence>
<dbReference type="PROSITE" id="PS00687">
    <property type="entry name" value="ALDEHYDE_DEHYDR_GLU"/>
    <property type="match status" value="1"/>
</dbReference>
<dbReference type="InterPro" id="IPR016162">
    <property type="entry name" value="Ald_DH_N"/>
</dbReference>
<feature type="coiled-coil region" evidence="6">
    <location>
        <begin position="48"/>
        <end position="106"/>
    </location>
</feature>
<evidence type="ECO:0000313" key="9">
    <source>
        <dbReference type="Proteomes" id="UP000287224"/>
    </source>
</evidence>